<protein>
    <recommendedName>
        <fullName evidence="13">beta-galactoside alpha-(2,6)-sialyltransferase</fullName>
        <ecNumber evidence="13">2.4.3.1</ecNumber>
    </recommendedName>
</protein>
<keyword evidence="6" id="KW-0735">Signal-anchor</keyword>
<accession>A0A7R8D3E4</accession>
<feature type="compositionally biased region" description="Basic and acidic residues" evidence="14">
    <location>
        <begin position="259"/>
        <end position="268"/>
    </location>
</feature>
<gene>
    <name evidence="16" type="ORF">LSAA_11385</name>
</gene>
<dbReference type="EMBL" id="HG994585">
    <property type="protein sequence ID" value="CAF2982562.1"/>
    <property type="molecule type" value="Genomic_DNA"/>
</dbReference>
<evidence type="ECO:0000256" key="14">
    <source>
        <dbReference type="SAM" id="MobiDB-lite"/>
    </source>
</evidence>
<evidence type="ECO:0000256" key="15">
    <source>
        <dbReference type="SAM" id="Phobius"/>
    </source>
</evidence>
<comment type="subcellular location">
    <subcellularLocation>
        <location evidence="1">Golgi apparatus</location>
        <location evidence="1">Golgi stack membrane</location>
        <topology evidence="1">Single-pass type II membrane protein</topology>
    </subcellularLocation>
</comment>
<keyword evidence="3" id="KW-0328">Glycosyltransferase</keyword>
<dbReference type="EC" id="2.4.3.1" evidence="13"/>
<evidence type="ECO:0000256" key="13">
    <source>
        <dbReference type="ARBA" id="ARBA00034329"/>
    </source>
</evidence>
<dbReference type="PANTHER" id="PTHR46059:SF1">
    <property type="entry name" value="BETA-GALACTOSIDE ALPHA-2,6-SIALYLTRANSFERASE"/>
    <property type="match status" value="1"/>
</dbReference>
<dbReference type="OrthoDB" id="10264956at2759"/>
<dbReference type="PANTHER" id="PTHR46059">
    <property type="entry name" value="BETA-GALACTOSIDE ALPHA-2,6-SIALYLTRANSFERASE"/>
    <property type="match status" value="1"/>
</dbReference>
<feature type="transmembrane region" description="Helical" evidence="15">
    <location>
        <begin position="9"/>
        <end position="26"/>
    </location>
</feature>
<comment type="similarity">
    <text evidence="2">Belongs to the glycosyltransferase 29 family.</text>
</comment>
<dbReference type="Proteomes" id="UP000675881">
    <property type="component" value="Chromosome 6"/>
</dbReference>
<dbReference type="Gene3D" id="3.90.1480.20">
    <property type="entry name" value="Glycosyl transferase family 29"/>
    <property type="match status" value="1"/>
</dbReference>
<organism evidence="16 17">
    <name type="scientific">Lepeophtheirus salmonis</name>
    <name type="common">Salmon louse</name>
    <name type="synonym">Caligus salmonis</name>
    <dbReference type="NCBI Taxonomy" id="72036"/>
    <lineage>
        <taxon>Eukaryota</taxon>
        <taxon>Metazoa</taxon>
        <taxon>Ecdysozoa</taxon>
        <taxon>Arthropoda</taxon>
        <taxon>Crustacea</taxon>
        <taxon>Multicrustacea</taxon>
        <taxon>Hexanauplia</taxon>
        <taxon>Copepoda</taxon>
        <taxon>Siphonostomatoida</taxon>
        <taxon>Caligidae</taxon>
        <taxon>Lepeophtheirus</taxon>
    </lineage>
</organism>
<keyword evidence="8" id="KW-0333">Golgi apparatus</keyword>
<evidence type="ECO:0000256" key="12">
    <source>
        <dbReference type="ARBA" id="ARBA00034249"/>
    </source>
</evidence>
<evidence type="ECO:0000256" key="9">
    <source>
        <dbReference type="ARBA" id="ARBA00023136"/>
    </source>
</evidence>
<dbReference type="Pfam" id="PF00777">
    <property type="entry name" value="Glyco_transf_29"/>
    <property type="match status" value="1"/>
</dbReference>
<feature type="compositionally biased region" description="Basic and acidic residues" evidence="14">
    <location>
        <begin position="228"/>
        <end position="242"/>
    </location>
</feature>
<dbReference type="InterPro" id="IPR038578">
    <property type="entry name" value="GT29-like_sf"/>
</dbReference>
<name>A0A7R8D3E4_LEPSM</name>
<evidence type="ECO:0000256" key="6">
    <source>
        <dbReference type="ARBA" id="ARBA00022968"/>
    </source>
</evidence>
<keyword evidence="7 15" id="KW-1133">Transmembrane helix</keyword>
<dbReference type="InterPro" id="IPR001675">
    <property type="entry name" value="Glyco_trans_29"/>
</dbReference>
<keyword evidence="17" id="KW-1185">Reference proteome</keyword>
<feature type="region of interest" description="Disordered" evidence="14">
    <location>
        <begin position="184"/>
        <end position="269"/>
    </location>
</feature>
<keyword evidence="10" id="KW-1015">Disulfide bond</keyword>
<evidence type="ECO:0000256" key="11">
    <source>
        <dbReference type="ARBA" id="ARBA00023180"/>
    </source>
</evidence>
<evidence type="ECO:0000256" key="5">
    <source>
        <dbReference type="ARBA" id="ARBA00022692"/>
    </source>
</evidence>
<keyword evidence="9 15" id="KW-0472">Membrane</keyword>
<evidence type="ECO:0000256" key="8">
    <source>
        <dbReference type="ARBA" id="ARBA00023034"/>
    </source>
</evidence>
<keyword evidence="11" id="KW-0325">Glycoprotein</keyword>
<keyword evidence="4" id="KW-0808">Transferase</keyword>
<comment type="catalytic activity">
    <reaction evidence="12">
        <text>a beta-D-galactoside + CMP-N-acetyl-beta-neuraminate = an N-acetyl-alpha-neuraminyl-(2-&gt;6)-beta-D-galactosyl derivative + CMP + H(+)</text>
        <dbReference type="Rhea" id="RHEA:52104"/>
        <dbReference type="ChEBI" id="CHEBI:15378"/>
        <dbReference type="ChEBI" id="CHEBI:28034"/>
        <dbReference type="ChEBI" id="CHEBI:57812"/>
        <dbReference type="ChEBI" id="CHEBI:60377"/>
        <dbReference type="ChEBI" id="CHEBI:136398"/>
        <dbReference type="EC" id="2.4.3.1"/>
    </reaction>
</comment>
<sequence length="286" mass="32744">MNCNHTKRRYLILLVAITVLMIFLYNNCFPTITTINIIHGAKILFNHKKLMEQRLKTKKLTFEKYGDYRIVYDDILELEKLQSFNFDLRDIHRNVISKLYEVYGGSSSNIKKNLTPKQRFVMEQKEMICDALKIIGSKLGTFIDAHDLVVRLNHAPTQGFEVDVGSKTDLRIVNTDLDISLAEKKPSIECPQPRSEITDLSPFQPERDLLSSKNSIPPIESEPSVLTHSEEEGLFRRSRSSDSENTTSSTAKQTVAKQNKTEVDDTVKPHIAVTKTCLLQKRSWQS</sequence>
<evidence type="ECO:0000313" key="16">
    <source>
        <dbReference type="EMBL" id="CAF2982562.1"/>
    </source>
</evidence>
<evidence type="ECO:0000256" key="1">
    <source>
        <dbReference type="ARBA" id="ARBA00004447"/>
    </source>
</evidence>
<evidence type="ECO:0000256" key="7">
    <source>
        <dbReference type="ARBA" id="ARBA00022989"/>
    </source>
</evidence>
<evidence type="ECO:0000256" key="3">
    <source>
        <dbReference type="ARBA" id="ARBA00022676"/>
    </source>
</evidence>
<dbReference type="GO" id="GO:0003835">
    <property type="term" value="F:beta-galactoside alpha-2,6-sialyltransferase activity"/>
    <property type="evidence" value="ECO:0007669"/>
    <property type="project" value="UniProtKB-EC"/>
</dbReference>
<keyword evidence="5 15" id="KW-0812">Transmembrane</keyword>
<dbReference type="GO" id="GO:0097503">
    <property type="term" value="P:sialylation"/>
    <property type="evidence" value="ECO:0007669"/>
    <property type="project" value="TreeGrafter"/>
</dbReference>
<evidence type="ECO:0000313" key="17">
    <source>
        <dbReference type="Proteomes" id="UP000675881"/>
    </source>
</evidence>
<evidence type="ECO:0000256" key="4">
    <source>
        <dbReference type="ARBA" id="ARBA00022679"/>
    </source>
</evidence>
<evidence type="ECO:0000256" key="2">
    <source>
        <dbReference type="ARBA" id="ARBA00006003"/>
    </source>
</evidence>
<reference evidence="16" key="1">
    <citation type="submission" date="2021-02" db="EMBL/GenBank/DDBJ databases">
        <authorList>
            <person name="Bekaert M."/>
        </authorList>
    </citation>
    <scope>NUCLEOTIDE SEQUENCE</scope>
    <source>
        <strain evidence="16">IoA-00</strain>
    </source>
</reference>
<dbReference type="AlphaFoldDB" id="A0A7R8D3E4"/>
<evidence type="ECO:0000256" key="10">
    <source>
        <dbReference type="ARBA" id="ARBA00023157"/>
    </source>
</evidence>
<proteinExistence type="inferred from homology"/>
<dbReference type="GO" id="GO:0032580">
    <property type="term" value="C:Golgi cisterna membrane"/>
    <property type="evidence" value="ECO:0007669"/>
    <property type="project" value="UniProtKB-SubCell"/>
</dbReference>